<keyword evidence="2" id="KW-1185">Reference proteome</keyword>
<evidence type="ECO:0000313" key="1">
    <source>
        <dbReference type="EMBL" id="KAG2584346.1"/>
    </source>
</evidence>
<evidence type="ECO:0000313" key="2">
    <source>
        <dbReference type="Proteomes" id="UP000823388"/>
    </source>
</evidence>
<dbReference type="EMBL" id="CM029047">
    <property type="protein sequence ID" value="KAG2584346.1"/>
    <property type="molecule type" value="Genomic_DNA"/>
</dbReference>
<sequence>MSTYLVFKLYVISHVENVEMMLSILLPDWKSANVMGNNAARQMAA</sequence>
<dbReference type="AlphaFoldDB" id="A0A8T0RGU1"/>
<name>A0A8T0RGU1_PANVG</name>
<comment type="caution">
    <text evidence="1">The sequence shown here is derived from an EMBL/GenBank/DDBJ whole genome shotgun (WGS) entry which is preliminary data.</text>
</comment>
<dbReference type="Proteomes" id="UP000823388">
    <property type="component" value="Chromosome 6K"/>
</dbReference>
<protein>
    <submittedName>
        <fullName evidence="1">Uncharacterized protein</fullName>
    </submittedName>
</protein>
<proteinExistence type="predicted"/>
<gene>
    <name evidence="1" type="ORF">PVAP13_6KG300106</name>
</gene>
<accession>A0A8T0RGU1</accession>
<reference evidence="1" key="1">
    <citation type="submission" date="2020-05" db="EMBL/GenBank/DDBJ databases">
        <title>WGS assembly of Panicum virgatum.</title>
        <authorList>
            <person name="Lovell J.T."/>
            <person name="Jenkins J."/>
            <person name="Shu S."/>
            <person name="Juenger T.E."/>
            <person name="Schmutz J."/>
        </authorList>
    </citation>
    <scope>NUCLEOTIDE SEQUENCE</scope>
    <source>
        <strain evidence="1">AP13</strain>
    </source>
</reference>
<organism evidence="1 2">
    <name type="scientific">Panicum virgatum</name>
    <name type="common">Blackwell switchgrass</name>
    <dbReference type="NCBI Taxonomy" id="38727"/>
    <lineage>
        <taxon>Eukaryota</taxon>
        <taxon>Viridiplantae</taxon>
        <taxon>Streptophyta</taxon>
        <taxon>Embryophyta</taxon>
        <taxon>Tracheophyta</taxon>
        <taxon>Spermatophyta</taxon>
        <taxon>Magnoliopsida</taxon>
        <taxon>Liliopsida</taxon>
        <taxon>Poales</taxon>
        <taxon>Poaceae</taxon>
        <taxon>PACMAD clade</taxon>
        <taxon>Panicoideae</taxon>
        <taxon>Panicodae</taxon>
        <taxon>Paniceae</taxon>
        <taxon>Panicinae</taxon>
        <taxon>Panicum</taxon>
        <taxon>Panicum sect. Hiantes</taxon>
    </lineage>
</organism>